<dbReference type="Gene3D" id="3.40.50.1980">
    <property type="entry name" value="Nitrogenase molybdenum iron protein domain"/>
    <property type="match status" value="2"/>
</dbReference>
<dbReference type="EMBL" id="JADEWN010000047">
    <property type="protein sequence ID" value="MBE9192110.1"/>
    <property type="molecule type" value="Genomic_DNA"/>
</dbReference>
<reference evidence="6 7" key="1">
    <citation type="submission" date="2020-10" db="EMBL/GenBank/DDBJ databases">
        <authorList>
            <person name="Castelo-Branco R."/>
            <person name="Eusebio N."/>
            <person name="Adriana R."/>
            <person name="Vieira A."/>
            <person name="Brugerolle De Fraissinette N."/>
            <person name="Rezende De Castro R."/>
            <person name="Schneider M.P."/>
            <person name="Vasconcelos V."/>
            <person name="Leao P.N."/>
        </authorList>
    </citation>
    <scope>NUCLEOTIDE SEQUENCE [LARGE SCALE GENOMIC DNA]</scope>
    <source>
        <strain evidence="6 7">LEGE 06123</strain>
    </source>
</reference>
<name>A0ABR9UVQ5_9CHRO</name>
<organism evidence="6 7">
    <name type="scientific">Gloeocapsopsis crepidinum LEGE 06123</name>
    <dbReference type="NCBI Taxonomy" id="588587"/>
    <lineage>
        <taxon>Bacteria</taxon>
        <taxon>Bacillati</taxon>
        <taxon>Cyanobacteriota</taxon>
        <taxon>Cyanophyceae</taxon>
        <taxon>Oscillatoriophycideae</taxon>
        <taxon>Chroococcales</taxon>
        <taxon>Chroococcaceae</taxon>
        <taxon>Gloeocapsopsis</taxon>
    </lineage>
</organism>
<evidence type="ECO:0000313" key="7">
    <source>
        <dbReference type="Proteomes" id="UP000651156"/>
    </source>
</evidence>
<evidence type="ECO:0000256" key="3">
    <source>
        <dbReference type="ARBA" id="ARBA00022448"/>
    </source>
</evidence>
<dbReference type="CDD" id="cd01146">
    <property type="entry name" value="FhuD"/>
    <property type="match status" value="1"/>
</dbReference>
<dbReference type="RefSeq" id="WP_193933559.1">
    <property type="nucleotide sequence ID" value="NZ_CAWPMZ010000081.1"/>
</dbReference>
<dbReference type="InterPro" id="IPR002491">
    <property type="entry name" value="ABC_transptr_periplasmic_BD"/>
</dbReference>
<dbReference type="Pfam" id="PF01497">
    <property type="entry name" value="Peripla_BP_2"/>
    <property type="match status" value="1"/>
</dbReference>
<sequence>MVCTIFLIAACSRNSLKQTVSNGDNTTSNAHPTAVKVVKHAFGETKVPLNPQRVVVLNYPELDHALGLGVKPVGGPSVEDVPLHLRDKLKGIENIGTPDGVSLEKILTLKPDLILSNERSAKPIYQMLSGIAPTVVGIANSGEWKQDLKLFATALNQTEQAEKFMENYYARLNELQAQMGKKPEQIEVSVVRISPENITLYLEDSFCGTILQDAGLQRPPAQDLDTSILARKDRSVSVSISSELLHQADGDVMFLWGWSDDADSRQALQQLKANPLWSKLNVVQQSKVYQVPDYWIGSGPLAANAVIEDLFKYLVLSHRSD</sequence>
<feature type="domain" description="Fe/B12 periplasmic-binding" evidence="5">
    <location>
        <begin position="53"/>
        <end position="318"/>
    </location>
</feature>
<dbReference type="PANTHER" id="PTHR30532">
    <property type="entry name" value="IRON III DICITRATE-BINDING PERIPLASMIC PROTEIN"/>
    <property type="match status" value="1"/>
</dbReference>
<keyword evidence="7" id="KW-1185">Reference proteome</keyword>
<evidence type="ECO:0000256" key="4">
    <source>
        <dbReference type="ARBA" id="ARBA00022729"/>
    </source>
</evidence>
<dbReference type="InterPro" id="IPR051313">
    <property type="entry name" value="Bact_iron-sidero_bind"/>
</dbReference>
<comment type="subcellular location">
    <subcellularLocation>
        <location evidence="1">Cell envelope</location>
    </subcellularLocation>
</comment>
<dbReference type="SUPFAM" id="SSF53807">
    <property type="entry name" value="Helical backbone' metal receptor"/>
    <property type="match status" value="1"/>
</dbReference>
<keyword evidence="3" id="KW-0813">Transport</keyword>
<dbReference type="PROSITE" id="PS50983">
    <property type="entry name" value="FE_B12_PBP"/>
    <property type="match status" value="1"/>
</dbReference>
<evidence type="ECO:0000313" key="6">
    <source>
        <dbReference type="EMBL" id="MBE9192110.1"/>
    </source>
</evidence>
<accession>A0ABR9UVQ5</accession>
<evidence type="ECO:0000256" key="1">
    <source>
        <dbReference type="ARBA" id="ARBA00004196"/>
    </source>
</evidence>
<evidence type="ECO:0000256" key="2">
    <source>
        <dbReference type="ARBA" id="ARBA00008814"/>
    </source>
</evidence>
<dbReference type="Proteomes" id="UP000651156">
    <property type="component" value="Unassembled WGS sequence"/>
</dbReference>
<comment type="similarity">
    <text evidence="2">Belongs to the bacterial solute-binding protein 8 family.</text>
</comment>
<protein>
    <submittedName>
        <fullName evidence="6">Iron-siderophore ABC transporter substrate-binding protein</fullName>
    </submittedName>
</protein>
<gene>
    <name evidence="6" type="ORF">IQ230_17470</name>
</gene>
<comment type="caution">
    <text evidence="6">The sequence shown here is derived from an EMBL/GenBank/DDBJ whole genome shotgun (WGS) entry which is preliminary data.</text>
</comment>
<evidence type="ECO:0000259" key="5">
    <source>
        <dbReference type="PROSITE" id="PS50983"/>
    </source>
</evidence>
<keyword evidence="4" id="KW-0732">Signal</keyword>
<dbReference type="PANTHER" id="PTHR30532:SF25">
    <property type="entry name" value="IRON(III) DICITRATE-BINDING PERIPLASMIC PROTEIN"/>
    <property type="match status" value="1"/>
</dbReference>
<proteinExistence type="inferred from homology"/>